<dbReference type="SUPFAM" id="SSF55120">
    <property type="entry name" value="Pseudouridine synthase"/>
    <property type="match status" value="1"/>
</dbReference>
<dbReference type="Proteomes" id="UP000245506">
    <property type="component" value="Unassembled WGS sequence"/>
</dbReference>
<comment type="function">
    <text evidence="7">Dual specificity enzyme that catalyzes the synthesis of pseudouridine from uracil-746 in 23S ribosomal RNA and from uracil-32 in the anticodon stem and loop of transfer RNAs.</text>
</comment>
<organism evidence="17 18">
    <name type="scientific">Leucothrix arctica</name>
    <dbReference type="NCBI Taxonomy" id="1481894"/>
    <lineage>
        <taxon>Bacteria</taxon>
        <taxon>Pseudomonadati</taxon>
        <taxon>Pseudomonadota</taxon>
        <taxon>Gammaproteobacteria</taxon>
        <taxon>Thiotrichales</taxon>
        <taxon>Thiotrichaceae</taxon>
        <taxon>Leucothrix</taxon>
    </lineage>
</organism>
<dbReference type="EMBL" id="QGKL01000044">
    <property type="protein sequence ID" value="PWQ92992.1"/>
    <property type="molecule type" value="Genomic_DNA"/>
</dbReference>
<evidence type="ECO:0000256" key="1">
    <source>
        <dbReference type="ARBA" id="ARBA00010876"/>
    </source>
</evidence>
<protein>
    <recommendedName>
        <fullName evidence="10">Dual-specificity RNA pseudouridine synthase RluA</fullName>
        <ecNumber evidence="8">5.4.99.28</ecNumber>
        <ecNumber evidence="9">5.4.99.29</ecNumber>
    </recommendedName>
    <alternativeName>
        <fullName evidence="11">23S rRNA pseudouridine(746) synthase</fullName>
    </alternativeName>
    <alternativeName>
        <fullName evidence="14">Ribosomal large subunit pseudouridine synthase A</fullName>
    </alternativeName>
    <alternativeName>
        <fullName evidence="13">rRNA pseudouridylate synthase A</fullName>
    </alternativeName>
    <alternativeName>
        <fullName evidence="15">rRNA-uridine isomerase A</fullName>
    </alternativeName>
    <alternativeName>
        <fullName evidence="12">tRNA pseudouridine(32) synthase</fullName>
    </alternativeName>
</protein>
<evidence type="ECO:0000256" key="7">
    <source>
        <dbReference type="ARBA" id="ARBA00037305"/>
    </source>
</evidence>
<dbReference type="PROSITE" id="PS01129">
    <property type="entry name" value="PSI_RLU"/>
    <property type="match status" value="1"/>
</dbReference>
<evidence type="ECO:0000256" key="12">
    <source>
        <dbReference type="ARBA" id="ARBA00042372"/>
    </source>
</evidence>
<feature type="domain" description="Pseudouridine synthase RsuA/RluA-like" evidence="16">
    <location>
        <begin position="22"/>
        <end position="170"/>
    </location>
</feature>
<keyword evidence="18" id="KW-1185">Reference proteome</keyword>
<evidence type="ECO:0000256" key="4">
    <source>
        <dbReference type="ARBA" id="ARBA00023235"/>
    </source>
</evidence>
<sequence>MNINPYRPPVHEGLNILQMDDDLILIDKPSGLLSVPGRGEDKQDCLISRVQQEYPEALIVHRLDMDTSGVMVLARNKSMHRELSLLFQERKTEKHYSAVVEGIVHQTSGRIDLPLLVDWPNRPKQQVNMLMGKPAVTFFNVMSRNTDSDSTLMDLRPITGRTHQLRVHMEFIGHAILGDDLYAPLESLSRSPRLLLHARQLEFKHPISNQTICCSSEIPF</sequence>
<keyword evidence="3" id="KW-0819">tRNA processing</keyword>
<evidence type="ECO:0000313" key="18">
    <source>
        <dbReference type="Proteomes" id="UP000245506"/>
    </source>
</evidence>
<evidence type="ECO:0000256" key="9">
    <source>
        <dbReference type="ARBA" id="ARBA00038945"/>
    </source>
</evidence>
<comment type="caution">
    <text evidence="17">The sequence shown here is derived from an EMBL/GenBank/DDBJ whole genome shotgun (WGS) entry which is preliminary data.</text>
</comment>
<name>A0A317CA95_9GAMM</name>
<keyword evidence="4" id="KW-0413">Isomerase</keyword>
<evidence type="ECO:0000256" key="2">
    <source>
        <dbReference type="ARBA" id="ARBA00022552"/>
    </source>
</evidence>
<dbReference type="EC" id="5.4.99.28" evidence="8"/>
<reference evidence="17 18" key="1">
    <citation type="submission" date="2018-05" db="EMBL/GenBank/DDBJ databases">
        <title>Leucothrix arctica sp. nov., isolated from Arctic seawater.</title>
        <authorList>
            <person name="Choi A."/>
            <person name="Baek K."/>
        </authorList>
    </citation>
    <scope>NUCLEOTIDE SEQUENCE [LARGE SCALE GENOMIC DNA]</scope>
    <source>
        <strain evidence="17 18">IMCC9719</strain>
    </source>
</reference>
<dbReference type="AlphaFoldDB" id="A0A317CA95"/>
<evidence type="ECO:0000256" key="5">
    <source>
        <dbReference type="ARBA" id="ARBA00036184"/>
    </source>
</evidence>
<dbReference type="CDD" id="cd02869">
    <property type="entry name" value="PseudoU_synth_RluA_like"/>
    <property type="match status" value="1"/>
</dbReference>
<dbReference type="GO" id="GO:0160151">
    <property type="term" value="F:tRNA pseudouridine(32) synthase activity"/>
    <property type="evidence" value="ECO:0007669"/>
    <property type="project" value="UniProtKB-EC"/>
</dbReference>
<comment type="catalytic activity">
    <reaction evidence="5">
        <text>uridine(32) in tRNA = pseudouridine(32) in tRNA</text>
        <dbReference type="Rhea" id="RHEA:42544"/>
        <dbReference type="Rhea" id="RHEA-COMP:10107"/>
        <dbReference type="Rhea" id="RHEA-COMP:10108"/>
        <dbReference type="ChEBI" id="CHEBI:65314"/>
        <dbReference type="ChEBI" id="CHEBI:65315"/>
        <dbReference type="EC" id="5.4.99.28"/>
    </reaction>
</comment>
<evidence type="ECO:0000256" key="14">
    <source>
        <dbReference type="ARBA" id="ARBA00042883"/>
    </source>
</evidence>
<dbReference type="GO" id="GO:0003723">
    <property type="term" value="F:RNA binding"/>
    <property type="evidence" value="ECO:0007669"/>
    <property type="project" value="InterPro"/>
</dbReference>
<dbReference type="InterPro" id="IPR006224">
    <property type="entry name" value="PsdUridine_synth_RluA-like_CS"/>
</dbReference>
<dbReference type="GO" id="GO:0160142">
    <property type="term" value="F:23S rRNA pseudouridine(746) synthase activity"/>
    <property type="evidence" value="ECO:0007669"/>
    <property type="project" value="UniProtKB-EC"/>
</dbReference>
<dbReference type="OrthoDB" id="9807829at2"/>
<dbReference type="EC" id="5.4.99.29" evidence="9"/>
<dbReference type="InterPro" id="IPR050188">
    <property type="entry name" value="RluA_PseudoU_synthase"/>
</dbReference>
<evidence type="ECO:0000256" key="13">
    <source>
        <dbReference type="ARBA" id="ARBA00042844"/>
    </source>
</evidence>
<comment type="similarity">
    <text evidence="1">Belongs to the pseudouridine synthase RluA family.</text>
</comment>
<evidence type="ECO:0000256" key="15">
    <source>
        <dbReference type="ARBA" id="ARBA00043143"/>
    </source>
</evidence>
<dbReference type="InterPro" id="IPR006145">
    <property type="entry name" value="PsdUridine_synth_RsuA/RluA"/>
</dbReference>
<evidence type="ECO:0000256" key="11">
    <source>
        <dbReference type="ARBA" id="ARBA00041266"/>
    </source>
</evidence>
<evidence type="ECO:0000256" key="10">
    <source>
        <dbReference type="ARBA" id="ARBA00039988"/>
    </source>
</evidence>
<proteinExistence type="inferred from homology"/>
<accession>A0A317CA95</accession>
<evidence type="ECO:0000256" key="6">
    <source>
        <dbReference type="ARBA" id="ARBA00036916"/>
    </source>
</evidence>
<dbReference type="RefSeq" id="WP_109827013.1">
    <property type="nucleotide sequence ID" value="NZ_QGKL01000044.1"/>
</dbReference>
<dbReference type="Gene3D" id="3.30.2350.10">
    <property type="entry name" value="Pseudouridine synthase"/>
    <property type="match status" value="1"/>
</dbReference>
<evidence type="ECO:0000259" key="16">
    <source>
        <dbReference type="Pfam" id="PF00849"/>
    </source>
</evidence>
<dbReference type="GO" id="GO:0000455">
    <property type="term" value="P:enzyme-directed rRNA pseudouridine synthesis"/>
    <property type="evidence" value="ECO:0007669"/>
    <property type="project" value="TreeGrafter"/>
</dbReference>
<comment type="catalytic activity">
    <reaction evidence="6">
        <text>uridine(746) in 23S rRNA = pseudouridine(746) in 23S rRNA</text>
        <dbReference type="Rhea" id="RHEA:42548"/>
        <dbReference type="Rhea" id="RHEA-COMP:10109"/>
        <dbReference type="Rhea" id="RHEA-COMP:10110"/>
        <dbReference type="ChEBI" id="CHEBI:65314"/>
        <dbReference type="ChEBI" id="CHEBI:65315"/>
        <dbReference type="EC" id="5.4.99.29"/>
    </reaction>
</comment>
<gene>
    <name evidence="17" type="ORF">DKT75_21680</name>
</gene>
<dbReference type="PANTHER" id="PTHR21600">
    <property type="entry name" value="MITOCHONDRIAL RNA PSEUDOURIDINE SYNTHASE"/>
    <property type="match status" value="1"/>
</dbReference>
<dbReference type="InterPro" id="IPR020103">
    <property type="entry name" value="PsdUridine_synth_cat_dom_sf"/>
</dbReference>
<evidence type="ECO:0000256" key="8">
    <source>
        <dbReference type="ARBA" id="ARBA00038944"/>
    </source>
</evidence>
<evidence type="ECO:0000313" key="17">
    <source>
        <dbReference type="EMBL" id="PWQ92992.1"/>
    </source>
</evidence>
<dbReference type="Pfam" id="PF00849">
    <property type="entry name" value="PseudoU_synth_2"/>
    <property type="match status" value="1"/>
</dbReference>
<keyword evidence="2" id="KW-0698">rRNA processing</keyword>
<evidence type="ECO:0000256" key="3">
    <source>
        <dbReference type="ARBA" id="ARBA00022694"/>
    </source>
</evidence>
<dbReference type="GO" id="GO:0008033">
    <property type="term" value="P:tRNA processing"/>
    <property type="evidence" value="ECO:0007669"/>
    <property type="project" value="UniProtKB-KW"/>
</dbReference>
<dbReference type="PANTHER" id="PTHR21600:SF91">
    <property type="entry name" value="DUAL-SPECIFICITY RNA PSEUDOURIDINE SYNTHASE RLUA"/>
    <property type="match status" value="1"/>
</dbReference>